<dbReference type="OrthoDB" id="9758243at2"/>
<reference evidence="3 4" key="1">
    <citation type="journal article" date="2019" name="Nat. Med.">
        <title>A library of human gut bacterial isolates paired with longitudinal multiomics data enables mechanistic microbiome research.</title>
        <authorList>
            <person name="Poyet M."/>
            <person name="Groussin M."/>
            <person name="Gibbons S.M."/>
            <person name="Avila-Pacheco J."/>
            <person name="Jiang X."/>
            <person name="Kearney S.M."/>
            <person name="Perrotta A.R."/>
            <person name="Berdy B."/>
            <person name="Zhao S."/>
            <person name="Lieberman T.D."/>
            <person name="Swanson P.K."/>
            <person name="Smith M."/>
            <person name="Roesemann S."/>
            <person name="Alexander J.E."/>
            <person name="Rich S.A."/>
            <person name="Livny J."/>
            <person name="Vlamakis H."/>
            <person name="Clish C."/>
            <person name="Bullock K."/>
            <person name="Deik A."/>
            <person name="Scott J."/>
            <person name="Pierce K.A."/>
            <person name="Xavier R.J."/>
            <person name="Alm E.J."/>
        </authorList>
    </citation>
    <scope>NUCLEOTIDE SEQUENCE [LARGE SCALE GENOMIC DNA]</scope>
    <source>
        <strain evidence="3 4">BIOML-A198</strain>
    </source>
</reference>
<name>A0A9X4XKB0_9FIRM</name>
<keyword evidence="3" id="KW-0347">Helicase</keyword>
<dbReference type="Proteomes" id="UP000487649">
    <property type="component" value="Unassembled WGS sequence"/>
</dbReference>
<dbReference type="PANTHER" id="PTHR47396">
    <property type="entry name" value="TYPE I RESTRICTION ENZYME ECOKI R PROTEIN"/>
    <property type="match status" value="1"/>
</dbReference>
<comment type="caution">
    <text evidence="3">The sequence shown here is derived from an EMBL/GenBank/DDBJ whole genome shotgun (WGS) entry which is preliminary data.</text>
</comment>
<dbReference type="PROSITE" id="PS51194">
    <property type="entry name" value="HELICASE_CTER"/>
    <property type="match status" value="1"/>
</dbReference>
<keyword evidence="3" id="KW-0067">ATP-binding</keyword>
<proteinExistence type="predicted"/>
<dbReference type="GO" id="GO:0004386">
    <property type="term" value="F:helicase activity"/>
    <property type="evidence" value="ECO:0007669"/>
    <property type="project" value="UniProtKB-KW"/>
</dbReference>
<dbReference type="RefSeq" id="WP_006784312.1">
    <property type="nucleotide sequence ID" value="NZ_CABJBH010000011.1"/>
</dbReference>
<dbReference type="GO" id="GO:0003677">
    <property type="term" value="F:DNA binding"/>
    <property type="evidence" value="ECO:0007669"/>
    <property type="project" value="InterPro"/>
</dbReference>
<dbReference type="Gene3D" id="3.40.50.300">
    <property type="entry name" value="P-loop containing nucleotide triphosphate hydrolases"/>
    <property type="match status" value="2"/>
</dbReference>
<gene>
    <name evidence="3" type="ORF">GMA92_13825</name>
</gene>
<dbReference type="InterPro" id="IPR027417">
    <property type="entry name" value="P-loop_NTPase"/>
</dbReference>
<organism evidence="3 4">
    <name type="scientific">Turicibacter sanguinis</name>
    <dbReference type="NCBI Taxonomy" id="154288"/>
    <lineage>
        <taxon>Bacteria</taxon>
        <taxon>Bacillati</taxon>
        <taxon>Bacillota</taxon>
        <taxon>Erysipelotrichia</taxon>
        <taxon>Erysipelotrichales</taxon>
        <taxon>Turicibacteraceae</taxon>
        <taxon>Turicibacter</taxon>
    </lineage>
</organism>
<dbReference type="PANTHER" id="PTHR47396:SF1">
    <property type="entry name" value="ATP-DEPENDENT HELICASE IRC3-RELATED"/>
    <property type="match status" value="1"/>
</dbReference>
<dbReference type="EMBL" id="WMQE01000040">
    <property type="protein sequence ID" value="MTK22492.1"/>
    <property type="molecule type" value="Genomic_DNA"/>
</dbReference>
<dbReference type="InterPro" id="IPR006935">
    <property type="entry name" value="Helicase/UvrB_N"/>
</dbReference>
<evidence type="ECO:0000313" key="3">
    <source>
        <dbReference type="EMBL" id="MTK22492.1"/>
    </source>
</evidence>
<sequence length="624" mass="72183">MKVFGTVKVIPKKNPRELYEHQLEAISCLDEMDEQSSFRTLVVIPTGGGKTLTASWWLLKKALNEGKKVLWIAHRQMLLEQALMTFKQNAYATCMPTRWSFDYRIVSGIHDKVSQIKKEDDLLIISKDSLVSRLNGLKPWLKDQKEVYVVIDEAHHAPAKSYQTILNYIDSQVEQVKLLGLTATPFRTEEKESGILAQIFRDDICYKIDLTDLIKRGILARPHFEECTTDLTFTATPKELQKMKISDIISGEIATKLVGHKVRNAMIVNHYKLNQDRYQQTIVFAINRMHALVLKTLFEKAEIRCGIVISRDLMELAHQNQEVITAYQQGKIQVLINVNILTEGIDLPCTKTVFLTRPTVSSILMTQMIGRALRGEVAGGTKDAYLVSFVDDWQDQIAWINSESIFYQSTDVMDEEQVSESLKVVEMISLKQLELFAQMLDDSVDTKELEKIPFIKRVPLGLYNVTLGKKSHPVLVYDSTKRRYEHLIKQLPSFFEYHQINETSLSREKLKELSSICSRRCFTGEIVPAYDERDIMAILKYYAKYRVKPPFLSFDELDREKIDLKAVATFIIEQDLTRSQQVSYIDELWNDATKLYSIYFHKKSFFMRQLNLELRRLMKEGIRG</sequence>
<evidence type="ECO:0000259" key="2">
    <source>
        <dbReference type="PROSITE" id="PS51194"/>
    </source>
</evidence>
<dbReference type="InterPro" id="IPR001650">
    <property type="entry name" value="Helicase_C-like"/>
</dbReference>
<dbReference type="GO" id="GO:0016787">
    <property type="term" value="F:hydrolase activity"/>
    <property type="evidence" value="ECO:0007669"/>
    <property type="project" value="InterPro"/>
</dbReference>
<keyword evidence="3" id="KW-0378">Hydrolase</keyword>
<evidence type="ECO:0000313" key="4">
    <source>
        <dbReference type="Proteomes" id="UP000487649"/>
    </source>
</evidence>
<dbReference type="InterPro" id="IPR014001">
    <property type="entry name" value="Helicase_ATP-bd"/>
</dbReference>
<dbReference type="PROSITE" id="PS51192">
    <property type="entry name" value="HELICASE_ATP_BIND_1"/>
    <property type="match status" value="1"/>
</dbReference>
<evidence type="ECO:0000259" key="1">
    <source>
        <dbReference type="PROSITE" id="PS51192"/>
    </source>
</evidence>
<dbReference type="SMART" id="SM00490">
    <property type="entry name" value="HELICc"/>
    <property type="match status" value="1"/>
</dbReference>
<dbReference type="GO" id="GO:0005829">
    <property type="term" value="C:cytosol"/>
    <property type="evidence" value="ECO:0007669"/>
    <property type="project" value="TreeGrafter"/>
</dbReference>
<protein>
    <submittedName>
        <fullName evidence="3">DEAD/DEAH box helicase</fullName>
    </submittedName>
</protein>
<dbReference type="GO" id="GO:0005524">
    <property type="term" value="F:ATP binding"/>
    <property type="evidence" value="ECO:0007669"/>
    <property type="project" value="InterPro"/>
</dbReference>
<dbReference type="SUPFAM" id="SSF52540">
    <property type="entry name" value="P-loop containing nucleoside triphosphate hydrolases"/>
    <property type="match status" value="1"/>
</dbReference>
<dbReference type="AlphaFoldDB" id="A0A9X4XKB0"/>
<dbReference type="Pfam" id="PF04851">
    <property type="entry name" value="ResIII"/>
    <property type="match status" value="1"/>
</dbReference>
<feature type="domain" description="Helicase C-terminal" evidence="2">
    <location>
        <begin position="266"/>
        <end position="413"/>
    </location>
</feature>
<accession>A0A9X4XKB0</accession>
<keyword evidence="3" id="KW-0547">Nucleotide-binding</keyword>
<dbReference type="Pfam" id="PF00271">
    <property type="entry name" value="Helicase_C"/>
    <property type="match status" value="1"/>
</dbReference>
<feature type="domain" description="Helicase ATP-binding" evidence="1">
    <location>
        <begin position="31"/>
        <end position="203"/>
    </location>
</feature>
<dbReference type="InterPro" id="IPR050742">
    <property type="entry name" value="Helicase_Restrict-Modif_Enz"/>
</dbReference>
<dbReference type="SMART" id="SM00487">
    <property type="entry name" value="DEXDc"/>
    <property type="match status" value="1"/>
</dbReference>